<dbReference type="InterPro" id="IPR035979">
    <property type="entry name" value="RBD_domain_sf"/>
</dbReference>
<feature type="region of interest" description="Disordered" evidence="2">
    <location>
        <begin position="1193"/>
        <end position="1231"/>
    </location>
</feature>
<keyword evidence="5" id="KW-1185">Reference proteome</keyword>
<dbReference type="Pfam" id="PF00076">
    <property type="entry name" value="RRM_1"/>
    <property type="match status" value="1"/>
</dbReference>
<dbReference type="GO" id="GO:0003723">
    <property type="term" value="F:RNA binding"/>
    <property type="evidence" value="ECO:0007669"/>
    <property type="project" value="UniProtKB-UniRule"/>
</dbReference>
<evidence type="ECO:0000259" key="3">
    <source>
        <dbReference type="PROSITE" id="PS50102"/>
    </source>
</evidence>
<dbReference type="PROSITE" id="PS50102">
    <property type="entry name" value="RRM"/>
    <property type="match status" value="1"/>
</dbReference>
<feature type="domain" description="RRM" evidence="3">
    <location>
        <begin position="989"/>
        <end position="1058"/>
    </location>
</feature>
<dbReference type="PANTHER" id="PTHR48125:SF12">
    <property type="entry name" value="AT HOOK TRANSCRIPTION FACTOR FAMILY-RELATED"/>
    <property type="match status" value="1"/>
</dbReference>
<feature type="compositionally biased region" description="Polar residues" evidence="2">
    <location>
        <begin position="804"/>
        <end position="814"/>
    </location>
</feature>
<feature type="compositionally biased region" description="Basic and acidic residues" evidence="2">
    <location>
        <begin position="962"/>
        <end position="974"/>
    </location>
</feature>
<feature type="compositionally biased region" description="Basic and acidic residues" evidence="2">
    <location>
        <begin position="527"/>
        <end position="541"/>
    </location>
</feature>
<evidence type="ECO:0000313" key="4">
    <source>
        <dbReference type="EMBL" id="KEQ70691.1"/>
    </source>
</evidence>
<dbReference type="Gene3D" id="3.30.70.330">
    <property type="match status" value="1"/>
</dbReference>
<dbReference type="InterPro" id="IPR012677">
    <property type="entry name" value="Nucleotide-bd_a/b_plait_sf"/>
</dbReference>
<feature type="compositionally biased region" description="Pro residues" evidence="2">
    <location>
        <begin position="1214"/>
        <end position="1228"/>
    </location>
</feature>
<dbReference type="SUPFAM" id="SSF54928">
    <property type="entry name" value="RNA-binding domain, RBD"/>
    <property type="match status" value="1"/>
</dbReference>
<feature type="compositionally biased region" description="Polar residues" evidence="2">
    <location>
        <begin position="362"/>
        <end position="397"/>
    </location>
</feature>
<feature type="compositionally biased region" description="Polar residues" evidence="2">
    <location>
        <begin position="1246"/>
        <end position="1255"/>
    </location>
</feature>
<organism evidence="4 5">
    <name type="scientific">Aureobasidium namibiae CBS 147.97</name>
    <dbReference type="NCBI Taxonomy" id="1043004"/>
    <lineage>
        <taxon>Eukaryota</taxon>
        <taxon>Fungi</taxon>
        <taxon>Dikarya</taxon>
        <taxon>Ascomycota</taxon>
        <taxon>Pezizomycotina</taxon>
        <taxon>Dothideomycetes</taxon>
        <taxon>Dothideomycetidae</taxon>
        <taxon>Dothideales</taxon>
        <taxon>Saccotheciaceae</taxon>
        <taxon>Aureobasidium</taxon>
    </lineage>
</organism>
<feature type="region of interest" description="Disordered" evidence="2">
    <location>
        <begin position="719"/>
        <end position="757"/>
    </location>
</feature>
<dbReference type="OrthoDB" id="3538943at2759"/>
<feature type="region of interest" description="Disordered" evidence="2">
    <location>
        <begin position="201"/>
        <end position="223"/>
    </location>
</feature>
<dbReference type="GeneID" id="25417315"/>
<feature type="compositionally biased region" description="Basic and acidic residues" evidence="2">
    <location>
        <begin position="789"/>
        <end position="803"/>
    </location>
</feature>
<protein>
    <recommendedName>
        <fullName evidence="3">RRM domain-containing protein</fullName>
    </recommendedName>
</protein>
<dbReference type="PANTHER" id="PTHR48125">
    <property type="entry name" value="LP07818P1"/>
    <property type="match status" value="1"/>
</dbReference>
<evidence type="ECO:0000256" key="2">
    <source>
        <dbReference type="SAM" id="MobiDB-lite"/>
    </source>
</evidence>
<evidence type="ECO:0000256" key="1">
    <source>
        <dbReference type="PROSITE-ProRule" id="PRU00176"/>
    </source>
</evidence>
<dbReference type="RefSeq" id="XP_013424976.1">
    <property type="nucleotide sequence ID" value="XM_013569522.1"/>
</dbReference>
<feature type="compositionally biased region" description="Basic and acidic residues" evidence="2">
    <location>
        <begin position="734"/>
        <end position="748"/>
    </location>
</feature>
<feature type="region of interest" description="Disordered" evidence="2">
    <location>
        <begin position="509"/>
        <end position="577"/>
    </location>
</feature>
<name>A0A074X7V8_9PEZI</name>
<gene>
    <name evidence="4" type="ORF">M436DRAFT_84266</name>
</gene>
<reference evidence="4 5" key="1">
    <citation type="journal article" date="2014" name="BMC Genomics">
        <title>Genome sequencing of four Aureobasidium pullulans varieties: biotechnological potential, stress tolerance, and description of new species.</title>
        <authorList>
            <person name="Gostin Ar C."/>
            <person name="Ohm R.A."/>
            <person name="Kogej T."/>
            <person name="Sonjak S."/>
            <person name="Turk M."/>
            <person name="Zajc J."/>
            <person name="Zalar P."/>
            <person name="Grube M."/>
            <person name="Sun H."/>
            <person name="Han J."/>
            <person name="Sharma A."/>
            <person name="Chiniquy J."/>
            <person name="Ngan C.Y."/>
            <person name="Lipzen A."/>
            <person name="Barry K."/>
            <person name="Grigoriev I.V."/>
            <person name="Gunde-Cimerman N."/>
        </authorList>
    </citation>
    <scope>NUCLEOTIDE SEQUENCE [LARGE SCALE GENOMIC DNA]</scope>
    <source>
        <strain evidence="4 5">CBS 147.97</strain>
    </source>
</reference>
<feature type="region of interest" description="Disordered" evidence="2">
    <location>
        <begin position="358"/>
        <end position="401"/>
    </location>
</feature>
<feature type="compositionally biased region" description="Basic and acidic residues" evidence="2">
    <location>
        <begin position="1382"/>
        <end position="1395"/>
    </location>
</feature>
<feature type="region of interest" description="Disordered" evidence="2">
    <location>
        <begin position="1345"/>
        <end position="1448"/>
    </location>
</feature>
<keyword evidence="1" id="KW-0694">RNA-binding</keyword>
<sequence>MSPWLEPLVTEKLADALTYKTAKHHAIKPEPDLLLQVSENGSNLKLKLDMPAVELRVLKVQNLDLTVTDGLVSMRARVTAKARDDFQKQYSSLLSSVETRSITSTISGITYTHLIDNARRVQLLLSSLAISNASCNNLSQITPIHEVSQIRTFLEQLQQLNQPANPPAFVHETIPPSTLNDNTHVEVTEPPHDRVEVVERNTPFKRPHSPSSSKQSSSHRLVRRRLHSDDEDIIVQTGLNLHQPVQLQPSASREHERLLSLLSSRGQSLRASTSADREQALRLISGVSAQMAPPPKPATRIGDLQAQAPSQVDSQSLSQDFQSQIPLAEMPASGPAESGVFPKGNAAVHFAPKEMTLPKISIPSNTPTSAQPESLEVTQSSLPRVSSQRVPLPSQSEALPASLATSSSHLLDEASSSIPKPLYRAPSTLFIKYARRSIPSNQRKLLDKPFSWWPHRPGTKFPHPNIPVEDLNKIEKAAEQRAAKIVGSERSKQIEEGGVQERRVRLSNTPPVTQGTQNSVLSWSSSPEHHAVPRYRNDTLRRSINIVESELPDNSQPDRRPPTRLLPGEFPPDSSADLMQLDDLEAGRQVVRIPSSLPPDYLSNESYGSDSDDDLPPESNVRQLPEYSLSSPEPEETSPRPDPEAQRGATESRSLILGESSHDGPLSKIVDSASSPVLQDAASPQIRETVEELSVDPPAGEFDGLLIQRDFGELKDAPVTNAQYQTDDDVVIDDQSRVKNDRIVDEQPRTTVTDLPAPQPLKLRLSDWGLKQSAETILLRQARWKREFFADPERKKVPDHDTAASKSLTPQTILQHDDEMEGNPESPVANTEPQPDSMEIDEAPIESAKPPDPNVLSRAAIIDQWRSQSDRIDYRPASAPQTGPLESAIPQPEVTAPGTEPPGPTVPEPEVAAPTGAKSTAPELPIPDAARIKESLPPKPLSADRAGPDTESVSSLPPRPSYRADVRMRDSKSRLRQEIEKGKFGEPTRALWVGSLPAFIDDTQLEQMFAEFSPVSAFAKNMSGFVNFADIETACSALEAKHRTPLGERSVVCKFASPRGFAPPRPAPLGSGHPIVPTLRPSQNATLSLTIDDLLRQLVVKRNFKGNRTAFETLCKNLHMSSDIPPSHWDDYVVLQPAEFLPWASRTIANGGKVLDYDTYWREHLQNTIKPGRIPVLTRARLAAIFNKTPVVERPPAGSSAPVCPQTGPGVRQPVPPTPHRTPPPAAPLAPRAVAEDLRRSVVERNASSATSTPQKVVPTGPSPLLDLAEPLRSSKWLRHNFIKDPNGRVIQQELYGMYKDEFARSAVPVMAGKLFVKHVQNTYPGQTVVEIDADGNKTFYSTGLRHKLSSRPPPADDGSPEFKIKGVSTLTSVKKSTRGGMPDESHSSPGERERRPPRRSLPFRAEPRLSRSRSPPRNPPPRAPKGKLYSPDHLLTDEDLDASSEPPEYRDFLAKYRALGNVTKKGNAFSERD</sequence>
<proteinExistence type="predicted"/>
<feature type="compositionally biased region" description="Polar residues" evidence="2">
    <location>
        <begin position="509"/>
        <end position="526"/>
    </location>
</feature>
<dbReference type="STRING" id="1043004.A0A074X7V8"/>
<dbReference type="EMBL" id="KL584716">
    <property type="protein sequence ID" value="KEQ70691.1"/>
    <property type="molecule type" value="Genomic_DNA"/>
</dbReference>
<evidence type="ECO:0000313" key="5">
    <source>
        <dbReference type="Proteomes" id="UP000027730"/>
    </source>
</evidence>
<dbReference type="SMART" id="SM00360">
    <property type="entry name" value="RRM"/>
    <property type="match status" value="1"/>
</dbReference>
<feature type="region of interest" description="Disordered" evidence="2">
    <location>
        <begin position="789"/>
        <end position="974"/>
    </location>
</feature>
<dbReference type="Proteomes" id="UP000027730">
    <property type="component" value="Unassembled WGS sequence"/>
</dbReference>
<accession>A0A074X7V8</accession>
<dbReference type="HOGENOM" id="CLU_244852_0_0_1"/>
<feature type="region of interest" description="Disordered" evidence="2">
    <location>
        <begin position="1244"/>
        <end position="1265"/>
    </location>
</feature>
<feature type="compositionally biased region" description="Low complexity" evidence="2">
    <location>
        <begin position="209"/>
        <end position="219"/>
    </location>
</feature>
<dbReference type="InterPro" id="IPR000504">
    <property type="entry name" value="RRM_dom"/>
</dbReference>
<feature type="region of interest" description="Disordered" evidence="2">
    <location>
        <begin position="591"/>
        <end position="701"/>
    </location>
</feature>